<keyword evidence="2" id="KW-1185">Reference proteome</keyword>
<sequence>MNVSDVRPLIGITTYYQHATWGVWNGEAAILPGNYLHAVVDAGGIPVLLPPRGTGTKVLDTLDGLLVIGGSDVDPSRYGENAHPTTEFDTERDSHDFALLGAAEALGLPILCVCRGAQVLNVAHGGSLLQHLPDVLPEGERYRCAPGVFSDTRITIDPESLAHSILGDSCTVSSYHHQGLDRIGKGLLVTARSADGLPQILESTDDSWLIATQYHPEEKRLEDRRLFAAFVAACGSRTEAVSDTKPTPSEEITE</sequence>
<dbReference type="GO" id="GO:0005829">
    <property type="term" value="C:cytosol"/>
    <property type="evidence" value="ECO:0007669"/>
    <property type="project" value="TreeGrafter"/>
</dbReference>
<dbReference type="AlphaFoldDB" id="A0A7K1LGW6"/>
<dbReference type="PANTHER" id="PTHR43235:SF1">
    <property type="entry name" value="GLUTAMINE AMIDOTRANSFERASE PB2B2.05-RELATED"/>
    <property type="match status" value="1"/>
</dbReference>
<dbReference type="Pfam" id="PF07722">
    <property type="entry name" value="Peptidase_C26"/>
    <property type="match status" value="1"/>
</dbReference>
<dbReference type="InterPro" id="IPR011697">
    <property type="entry name" value="Peptidase_C26"/>
</dbReference>
<dbReference type="OrthoDB" id="9813383at2"/>
<dbReference type="EMBL" id="WOGT01000002">
    <property type="protein sequence ID" value="MUN54434.1"/>
    <property type="molecule type" value="Genomic_DNA"/>
</dbReference>
<gene>
    <name evidence="1" type="ORF">GMA10_04270</name>
</gene>
<protein>
    <submittedName>
        <fullName evidence="1">Gamma-glutamyl-gamma-aminobutyrate hydrolase family protein</fullName>
    </submittedName>
</protein>
<evidence type="ECO:0000313" key="2">
    <source>
        <dbReference type="Proteomes" id="UP000462152"/>
    </source>
</evidence>
<dbReference type="GO" id="GO:0033969">
    <property type="term" value="F:gamma-glutamyl-gamma-aminobutyrate hydrolase activity"/>
    <property type="evidence" value="ECO:0007669"/>
    <property type="project" value="TreeGrafter"/>
</dbReference>
<proteinExistence type="predicted"/>
<dbReference type="InterPro" id="IPR029062">
    <property type="entry name" value="Class_I_gatase-like"/>
</dbReference>
<dbReference type="PANTHER" id="PTHR43235">
    <property type="entry name" value="GLUTAMINE AMIDOTRANSFERASE PB2B2.05-RELATED"/>
    <property type="match status" value="1"/>
</dbReference>
<accession>A0A7K1LGW6</accession>
<evidence type="ECO:0000313" key="1">
    <source>
        <dbReference type="EMBL" id="MUN54434.1"/>
    </source>
</evidence>
<dbReference type="CDD" id="cd01745">
    <property type="entry name" value="GATase1_2"/>
    <property type="match status" value="1"/>
</dbReference>
<keyword evidence="1" id="KW-0378">Hydrolase</keyword>
<dbReference type="Proteomes" id="UP000462152">
    <property type="component" value="Unassembled WGS sequence"/>
</dbReference>
<name>A0A7K1LGW6_9MICC</name>
<comment type="caution">
    <text evidence="1">The sequence shown here is derived from an EMBL/GenBank/DDBJ whole genome shotgun (WGS) entry which is preliminary data.</text>
</comment>
<dbReference type="RefSeq" id="WP_129315670.1">
    <property type="nucleotide sequence ID" value="NZ_NOIQ01000010.1"/>
</dbReference>
<organism evidence="1 2">
    <name type="scientific">Rothia koreensis</name>
    <dbReference type="NCBI Taxonomy" id="592378"/>
    <lineage>
        <taxon>Bacteria</taxon>
        <taxon>Bacillati</taxon>
        <taxon>Actinomycetota</taxon>
        <taxon>Actinomycetes</taxon>
        <taxon>Micrococcales</taxon>
        <taxon>Micrococcaceae</taxon>
        <taxon>Rothia</taxon>
    </lineage>
</organism>
<dbReference type="InterPro" id="IPR044668">
    <property type="entry name" value="PuuD-like"/>
</dbReference>
<dbReference type="Gene3D" id="3.40.50.880">
    <property type="match status" value="1"/>
</dbReference>
<dbReference type="PROSITE" id="PS51273">
    <property type="entry name" value="GATASE_TYPE_1"/>
    <property type="match status" value="1"/>
</dbReference>
<reference evidence="1 2" key="1">
    <citation type="submission" date="2019-12" db="EMBL/GenBank/DDBJ databases">
        <authorList>
            <person name="Li J."/>
            <person name="Shi Y."/>
            <person name="Xu G."/>
            <person name="Xiao D."/>
            <person name="Ran X."/>
        </authorList>
    </citation>
    <scope>NUCLEOTIDE SEQUENCE [LARGE SCALE GENOMIC DNA]</scope>
    <source>
        <strain evidence="1 2">JCM 15915</strain>
    </source>
</reference>
<dbReference type="GO" id="GO:0006598">
    <property type="term" value="P:polyamine catabolic process"/>
    <property type="evidence" value="ECO:0007669"/>
    <property type="project" value="TreeGrafter"/>
</dbReference>
<dbReference type="SUPFAM" id="SSF52317">
    <property type="entry name" value="Class I glutamine amidotransferase-like"/>
    <property type="match status" value="1"/>
</dbReference>